<dbReference type="Pfam" id="PF14017">
    <property type="entry name" value="DUF4233"/>
    <property type="match status" value="1"/>
</dbReference>
<keyword evidence="3" id="KW-1185">Reference proteome</keyword>
<sequence length="137" mass="14627">MTPAPVAPTQPVSWWRGPLGTFTWRMLATVLGGQGLSILLGAALARSLSATSGEGNSQLRLWSMIGLGLLCFAAAGGMRRGWGLQLGWLAQALTLVSAIFVPMMMWVAALFLAMWLACLRKGIQIDTGQLSARRAAR</sequence>
<keyword evidence="1" id="KW-0472">Membrane</keyword>
<comment type="caution">
    <text evidence="2">The sequence shown here is derived from an EMBL/GenBank/DDBJ whole genome shotgun (WGS) entry which is preliminary data.</text>
</comment>
<evidence type="ECO:0000256" key="1">
    <source>
        <dbReference type="SAM" id="Phobius"/>
    </source>
</evidence>
<gene>
    <name evidence="2" type="ORF">GCM10009810_28800</name>
</gene>
<protein>
    <recommendedName>
        <fullName evidence="4">DUF4233 domain-containing protein</fullName>
    </recommendedName>
</protein>
<feature type="transmembrane region" description="Helical" evidence="1">
    <location>
        <begin position="57"/>
        <end position="76"/>
    </location>
</feature>
<dbReference type="RefSeq" id="WP_324387512.1">
    <property type="nucleotide sequence ID" value="NZ_BAAAPN010000058.1"/>
</dbReference>
<accession>A0ABP4X5K8</accession>
<reference evidence="3" key="1">
    <citation type="journal article" date="2019" name="Int. J. Syst. Evol. Microbiol.">
        <title>The Global Catalogue of Microorganisms (GCM) 10K type strain sequencing project: providing services to taxonomists for standard genome sequencing and annotation.</title>
        <authorList>
            <consortium name="The Broad Institute Genomics Platform"/>
            <consortium name="The Broad Institute Genome Sequencing Center for Infectious Disease"/>
            <person name="Wu L."/>
            <person name="Ma J."/>
        </authorList>
    </citation>
    <scope>NUCLEOTIDE SEQUENCE [LARGE SCALE GENOMIC DNA]</scope>
    <source>
        <strain evidence="3">JCM 15591</strain>
    </source>
</reference>
<organism evidence="2 3">
    <name type="scientific">Nostocoides vanveenii</name>
    <dbReference type="NCBI Taxonomy" id="330835"/>
    <lineage>
        <taxon>Bacteria</taxon>
        <taxon>Bacillati</taxon>
        <taxon>Actinomycetota</taxon>
        <taxon>Actinomycetes</taxon>
        <taxon>Micrococcales</taxon>
        <taxon>Intrasporangiaceae</taxon>
        <taxon>Nostocoides</taxon>
    </lineage>
</organism>
<dbReference type="InterPro" id="IPR025327">
    <property type="entry name" value="DUF4233"/>
</dbReference>
<evidence type="ECO:0000313" key="3">
    <source>
        <dbReference type="Proteomes" id="UP001501475"/>
    </source>
</evidence>
<feature type="transmembrane region" description="Helical" evidence="1">
    <location>
        <begin position="88"/>
        <end position="116"/>
    </location>
</feature>
<keyword evidence="1" id="KW-0812">Transmembrane</keyword>
<feature type="transmembrane region" description="Helical" evidence="1">
    <location>
        <begin position="22"/>
        <end position="45"/>
    </location>
</feature>
<dbReference type="Proteomes" id="UP001501475">
    <property type="component" value="Unassembled WGS sequence"/>
</dbReference>
<proteinExistence type="predicted"/>
<evidence type="ECO:0008006" key="4">
    <source>
        <dbReference type="Google" id="ProtNLM"/>
    </source>
</evidence>
<keyword evidence="1" id="KW-1133">Transmembrane helix</keyword>
<name>A0ABP4X5K8_9MICO</name>
<evidence type="ECO:0000313" key="2">
    <source>
        <dbReference type="EMBL" id="GAA1768412.1"/>
    </source>
</evidence>
<dbReference type="EMBL" id="BAAAPN010000058">
    <property type="protein sequence ID" value="GAA1768412.1"/>
    <property type="molecule type" value="Genomic_DNA"/>
</dbReference>